<reference evidence="7" key="2">
    <citation type="journal article" date="2021" name="Microbiol. Resour. Announc.">
        <title>Complete Genome Sequences of Three Human Oral Treponema parvum Isolates.</title>
        <authorList>
            <person name="Zeng H."/>
            <person name="Watt R.M."/>
        </authorList>
    </citation>
    <scope>NUCLEOTIDE SEQUENCE</scope>
    <source>
        <strain evidence="7">ATCC 700773</strain>
    </source>
</reference>
<dbReference type="Proteomes" id="UP000671995">
    <property type="component" value="Chromosome"/>
</dbReference>
<dbReference type="Pfam" id="PF01553">
    <property type="entry name" value="Acyltransferase"/>
    <property type="match status" value="1"/>
</dbReference>
<dbReference type="AlphaFoldDB" id="A0A975F0F8"/>
<dbReference type="InterPro" id="IPR002123">
    <property type="entry name" value="Plipid/glycerol_acylTrfase"/>
</dbReference>
<evidence type="ECO:0000256" key="2">
    <source>
        <dbReference type="ARBA" id="ARBA00022516"/>
    </source>
</evidence>
<keyword evidence="5 7" id="KW-0012">Acyltransferase</keyword>
<name>A0A975F0F8_9SPIR</name>
<evidence type="ECO:0000259" key="6">
    <source>
        <dbReference type="SMART" id="SM00563"/>
    </source>
</evidence>
<dbReference type="PANTHER" id="PTHR10434:SF64">
    <property type="entry name" value="1-ACYL-SN-GLYCEROL-3-PHOSPHATE ACYLTRANSFERASE-RELATED"/>
    <property type="match status" value="1"/>
</dbReference>
<evidence type="ECO:0000256" key="1">
    <source>
        <dbReference type="ARBA" id="ARBA00005189"/>
    </source>
</evidence>
<feature type="domain" description="Phospholipid/glycerol acyltransferase" evidence="6">
    <location>
        <begin position="73"/>
        <end position="192"/>
    </location>
</feature>
<proteinExistence type="predicted"/>
<comment type="pathway">
    <text evidence="1">Lipid metabolism.</text>
</comment>
<gene>
    <name evidence="7" type="ORF">HRI96_07850</name>
</gene>
<evidence type="ECO:0000313" key="8">
    <source>
        <dbReference type="Proteomes" id="UP000671995"/>
    </source>
</evidence>
<dbReference type="PANTHER" id="PTHR10434">
    <property type="entry name" value="1-ACYL-SN-GLYCEROL-3-PHOSPHATE ACYLTRANSFERASE"/>
    <property type="match status" value="1"/>
</dbReference>
<dbReference type="GO" id="GO:0006654">
    <property type="term" value="P:phosphatidic acid biosynthetic process"/>
    <property type="evidence" value="ECO:0007669"/>
    <property type="project" value="TreeGrafter"/>
</dbReference>
<evidence type="ECO:0000256" key="3">
    <source>
        <dbReference type="ARBA" id="ARBA00022679"/>
    </source>
</evidence>
<keyword evidence="2" id="KW-0444">Lipid biosynthesis</keyword>
<dbReference type="SUPFAM" id="SSF69593">
    <property type="entry name" value="Glycerol-3-phosphate (1)-acyltransferase"/>
    <property type="match status" value="1"/>
</dbReference>
<evidence type="ECO:0000313" key="7">
    <source>
        <dbReference type="EMBL" id="QTQ12113.1"/>
    </source>
</evidence>
<protein>
    <submittedName>
        <fullName evidence="7">1-acyl-sn-glycerol-3-phosphate acyltransferase</fullName>
    </submittedName>
</protein>
<reference evidence="7" key="1">
    <citation type="submission" date="2020-05" db="EMBL/GenBank/DDBJ databases">
        <authorList>
            <person name="Zeng H."/>
            <person name="Chan Y.K."/>
            <person name="Watt R.M."/>
        </authorList>
    </citation>
    <scope>NUCLEOTIDE SEQUENCE</scope>
    <source>
        <strain evidence="7">ATCC 700773</strain>
    </source>
</reference>
<sequence>MINFITMSCLLVALAWVAILNIFAYPVSKKLCIRISNYIVKVCAHRVFAILNLYKNFHFDDDAASKKLLPEQFLVISNHQSLMDIPLYMVFLPEKDLRFVAKDSLGRHVPLVSEMLRAHEHCIIPRKGNPSVAMRELDKFALRVKERDQIPVLFPEGTRSKDGSLGQFYAAGFRRLTDAVHLPVAVCALEGGWKINNLKNIFTNLKDGSYRVKVLKVFPPPNGKEEQNAVLNEAKALIGAQLDKWRTEEKA</sequence>
<keyword evidence="4" id="KW-0443">Lipid metabolism</keyword>
<evidence type="ECO:0000256" key="5">
    <source>
        <dbReference type="ARBA" id="ARBA00023315"/>
    </source>
</evidence>
<dbReference type="EMBL" id="CP054257">
    <property type="protein sequence ID" value="QTQ12113.1"/>
    <property type="molecule type" value="Genomic_DNA"/>
</dbReference>
<dbReference type="CDD" id="cd07989">
    <property type="entry name" value="LPLAT_AGPAT-like"/>
    <property type="match status" value="1"/>
</dbReference>
<dbReference type="RefSeq" id="WP_210116827.1">
    <property type="nucleotide sequence ID" value="NZ_CP054257.1"/>
</dbReference>
<organism evidence="7 8">
    <name type="scientific">Treponema parvum</name>
    <dbReference type="NCBI Taxonomy" id="138851"/>
    <lineage>
        <taxon>Bacteria</taxon>
        <taxon>Pseudomonadati</taxon>
        <taxon>Spirochaetota</taxon>
        <taxon>Spirochaetia</taxon>
        <taxon>Spirochaetales</taxon>
        <taxon>Treponemataceae</taxon>
        <taxon>Treponema</taxon>
    </lineage>
</organism>
<accession>A0A975F0F8</accession>
<dbReference type="GO" id="GO:0003841">
    <property type="term" value="F:1-acylglycerol-3-phosphate O-acyltransferase activity"/>
    <property type="evidence" value="ECO:0007669"/>
    <property type="project" value="TreeGrafter"/>
</dbReference>
<dbReference type="SMART" id="SM00563">
    <property type="entry name" value="PlsC"/>
    <property type="match status" value="1"/>
</dbReference>
<keyword evidence="3" id="KW-0808">Transferase</keyword>
<evidence type="ECO:0000256" key="4">
    <source>
        <dbReference type="ARBA" id="ARBA00023098"/>
    </source>
</evidence>